<name>A0ACC2WBH7_9TREE</name>
<gene>
    <name evidence="1" type="ORF">QFC19_002270</name>
</gene>
<dbReference type="Proteomes" id="UP001241377">
    <property type="component" value="Unassembled WGS sequence"/>
</dbReference>
<reference evidence="1" key="1">
    <citation type="submission" date="2023-04" db="EMBL/GenBank/DDBJ databases">
        <title>Draft Genome sequencing of Naganishia species isolated from polar environments using Oxford Nanopore Technology.</title>
        <authorList>
            <person name="Leo P."/>
            <person name="Venkateswaran K."/>
        </authorList>
    </citation>
    <scope>NUCLEOTIDE SEQUENCE</scope>
    <source>
        <strain evidence="1">MNA-CCFEE 5261</strain>
    </source>
</reference>
<comment type="caution">
    <text evidence="1">The sequence shown here is derived from an EMBL/GenBank/DDBJ whole genome shotgun (WGS) entry which is preliminary data.</text>
</comment>
<protein>
    <submittedName>
        <fullName evidence="1">Uncharacterized protein</fullName>
    </submittedName>
</protein>
<sequence>MESPTRMPVSIRSDYDHRQHMPAQSSPLRAVFGPKSSTRSSHISASRRKESPRSSRSVGSEMEPLRSAGTPFALTIPPLPPSSVRSSRSRKSATPQPKKATLAVNDENTPLPTVSAANRRAKKAAVVSTSVKRSLAVSAGDQTVFAPSLLGTGDESLLMDQQLPTYKDLWSGAVEDGEDDFGSFLMDSPQSLVITVLNGSVKDKGGKGRNRKSILGESSMGNTVSDMQSATKLHDKSTSKLASRYKPTPKPDSSSRRRSTLFPNIQTESAEQNANSWKSDGQDMMVPLYAPSSPMALGMESTPMGTHLAGFPSLEDGKGKTTRVWQNIGASDIEDLHSDEELGIAEEEVPEEDHPPLASQAVASQSSAAFASQSIPNLPQSQSHALAATTATSSRATTERRKSPGKLLPQTAPMPSSPVSHRVASKKRTPSQRPESGNTPTRPGSTIPANPKDSPNPRVKKSARKSTKKSFIPTVLETAPPSSPAVPLAVDTLKQRMSMGHDMRPTSPVHPKSRRRSKAASVQPNQASGSIPRISGAKERRASISQKPAAKERRLSGRKSTGSIPATQVIAGGSRRARHSLSTSTVAPSKGRRRPRQSLAPLELVERVGLLDIPQRPASPTEDPLLLIPSARRSVGSSRKSTRASAPTTEETSFDSPRDETISGVEVSLFAKLHIDNQNADTVCLCFALWMNQNSTASRGLHANNAVVDQVAEDSTQPETAEGTKYAHESSSFVAPLSPAPRASDHALTAGLLQPSVPGSSPWVAANLSIFSPAAMQSSPVQHSPIRWRIASPSAQPKLQVRAEVPLAEDVAQSDTQQTAGSIPILGTNSLPGNIEDNHSASDEESPGIAIAAKSVVEQEYGDAEGNYMPDGEWQNYEREDSPLSSHDGEVETTGEIAAESEEMASHLRSDPDSQEDQSGEDYENDRNIVPNSLRSDVQPTITAGIQLVPLASLSLVATSPVLKATPKKKRIGRICIRLPLDPIIVKLEPAEEYPQEGEEAVETQRHESATGAHSSHEQEVEDHGSGNETGEQAQVQHEQPGEQQQQQQQNRQDEQQHAEHEQEQAPSSPQKKESVRSELSEEISSTGPRSQIGASVPTSLHPSIPISTMAPQLAELSVNRPSSSIVLSGQDESTVFPSPSPRATATAVLRAESPFLKATSIALESNTASTEVPPAKHVFRESVSSVSVSSEDPRAAARAAALLKLHHRYLNEGPINDSPPTSGSASSTRNVMVSPAKRRISQYFHTAEEASSLTLPELLQEAELELVDTSAAIDAALPESLPQISSTVYSPFPMPGSWSAINSSLHNAQRLQKGRVDFSQWEIKDWKDLERSYKRIYKQKVKTGGRDRDSWNFQDSTEVINHLCKSRRIAPVNLCEEWTSETLRLRINTLHRKRKAKDTLVSDLAITGTTLSRSPKRQKANGGSFVERPAQEASTSTSKRFIHLISRGWRSVLQLVDAQEKPDSAELNQRQRKASHSDADRLQDTSTTTQFPESRNAIPSEQVADRSEVNAERDPSQVQATLERPSTPLQTIEPAPVIKNQPTELQLANRPRGSVLARAEILNSALKGTPAVPSIDLQPSRSSSVSSNRPRVIPDASSFRPMISLSRRSLISQAQSPSVRNIIQSFEKSFEADESTSFERDGSPIVHELHRLSSRRSVSGRASLRETLERSIRGGAKSDP</sequence>
<evidence type="ECO:0000313" key="1">
    <source>
        <dbReference type="EMBL" id="KAJ9108554.1"/>
    </source>
</evidence>
<keyword evidence="2" id="KW-1185">Reference proteome</keyword>
<accession>A0ACC2WBH7</accession>
<dbReference type="EMBL" id="JASBWR010000019">
    <property type="protein sequence ID" value="KAJ9108554.1"/>
    <property type="molecule type" value="Genomic_DNA"/>
</dbReference>
<evidence type="ECO:0000313" key="2">
    <source>
        <dbReference type="Proteomes" id="UP001241377"/>
    </source>
</evidence>
<proteinExistence type="predicted"/>
<organism evidence="1 2">
    <name type="scientific">Naganishia cerealis</name>
    <dbReference type="NCBI Taxonomy" id="610337"/>
    <lineage>
        <taxon>Eukaryota</taxon>
        <taxon>Fungi</taxon>
        <taxon>Dikarya</taxon>
        <taxon>Basidiomycota</taxon>
        <taxon>Agaricomycotina</taxon>
        <taxon>Tremellomycetes</taxon>
        <taxon>Filobasidiales</taxon>
        <taxon>Filobasidiaceae</taxon>
        <taxon>Naganishia</taxon>
    </lineage>
</organism>